<dbReference type="Proteomes" id="UP000219799">
    <property type="component" value="Chromosome 6"/>
</dbReference>
<accession>A0A1C3KAZ0</accession>
<dbReference type="Pfam" id="PF12799">
    <property type="entry name" value="LRR_4"/>
    <property type="match status" value="1"/>
</dbReference>
<dbReference type="InterPro" id="IPR032675">
    <property type="entry name" value="LRR_dom_sf"/>
</dbReference>
<dbReference type="EMBL" id="LT594494">
    <property type="protein sequence ID" value="SBT70722.1"/>
    <property type="molecule type" value="Genomic_DNA"/>
</dbReference>
<gene>
    <name evidence="3" type="primary">LRR2</name>
    <name evidence="3" type="ORF">PMLGA01_060009500</name>
</gene>
<keyword evidence="1" id="KW-0433">Leucine-rich repeat</keyword>
<organism evidence="3 4">
    <name type="scientific">Plasmodium malariae</name>
    <dbReference type="NCBI Taxonomy" id="5858"/>
    <lineage>
        <taxon>Eukaryota</taxon>
        <taxon>Sar</taxon>
        <taxon>Alveolata</taxon>
        <taxon>Apicomplexa</taxon>
        <taxon>Aconoidasida</taxon>
        <taxon>Haemosporida</taxon>
        <taxon>Plasmodiidae</taxon>
        <taxon>Plasmodium</taxon>
        <taxon>Plasmodium (Plasmodium)</taxon>
    </lineage>
</organism>
<protein>
    <submittedName>
        <fullName evidence="3">Leucine-rich repeat protein, putative</fullName>
    </submittedName>
</protein>
<sequence>MENERTIVEGSKSLMCYKDIKKICSENNLYETDELNEVLYLHMKGFHNIDGLSTFKNLKCLFLNNNCIRKIDNLNALTNLKALYLQNNDITKIENIECSSLVILNLSNNKIKKISNLQPLKSLQTLNISNNLLENIDDIKEIANLENLTHLDLSNNNLNFNNDKDIPDSHDHINKSGNNDDEERVYLNEVKWEQMETYPSENESKNKFTEFINFYKNFHEEVNKNENYDYVKYHQNVEIMDALTKKKIFFLCEFIILLKKVKKLKTLFVKNNPFSNKIRHVSRYLIANIPRLVFLDDKKIKKEDVCLARIFLKRGTKEEHELKKIFEKKKIDKYKNLTEKFHSFLLAKSEKV</sequence>
<evidence type="ECO:0000313" key="4">
    <source>
        <dbReference type="Proteomes" id="UP000219799"/>
    </source>
</evidence>
<proteinExistence type="predicted"/>
<dbReference type="PROSITE" id="PS51450">
    <property type="entry name" value="LRR"/>
    <property type="match status" value="4"/>
</dbReference>
<dbReference type="SUPFAM" id="SSF52075">
    <property type="entry name" value="Outer arm dynein light chain 1"/>
    <property type="match status" value="1"/>
</dbReference>
<dbReference type="VEuPathDB" id="PlasmoDB:PmUG01_06015700"/>
<reference evidence="3 4" key="1">
    <citation type="submission" date="2016-06" db="EMBL/GenBank/DDBJ databases">
        <authorList>
            <consortium name="Pathogen Informatics"/>
        </authorList>
    </citation>
    <scope>NUCLEOTIDE SEQUENCE [LARGE SCALE GENOMIC DNA]</scope>
    <source>
        <strain evidence="3">PmlGA01</strain>
    </source>
</reference>
<dbReference type="PANTHER" id="PTHR45973:SF33">
    <property type="entry name" value="CHROMOSOME UNDETERMINED SCAFFOLD_20, WHOLE GENOME SHOTGUN SEQUENCE"/>
    <property type="match status" value="1"/>
</dbReference>
<dbReference type="Gene3D" id="3.80.10.10">
    <property type="entry name" value="Ribonuclease Inhibitor"/>
    <property type="match status" value="2"/>
</dbReference>
<dbReference type="AlphaFoldDB" id="A0A1C3KAZ0"/>
<name>A0A1C3KAZ0_PLAMA</name>
<dbReference type="InterPro" id="IPR001611">
    <property type="entry name" value="Leu-rich_rpt"/>
</dbReference>
<dbReference type="SMART" id="SM00365">
    <property type="entry name" value="LRR_SD22"/>
    <property type="match status" value="5"/>
</dbReference>
<evidence type="ECO:0000256" key="1">
    <source>
        <dbReference type="ARBA" id="ARBA00022614"/>
    </source>
</evidence>
<dbReference type="PANTHER" id="PTHR45973">
    <property type="entry name" value="PROTEIN PHOSPHATASE 1 REGULATORY SUBUNIT SDS22-RELATED"/>
    <property type="match status" value="1"/>
</dbReference>
<keyword evidence="2" id="KW-0677">Repeat</keyword>
<evidence type="ECO:0000313" key="3">
    <source>
        <dbReference type="EMBL" id="SBT70722.1"/>
    </source>
</evidence>
<evidence type="ECO:0000256" key="2">
    <source>
        <dbReference type="ARBA" id="ARBA00022737"/>
    </source>
</evidence>
<dbReference type="Pfam" id="PF00560">
    <property type="entry name" value="LRR_1"/>
    <property type="match status" value="1"/>
</dbReference>
<dbReference type="PRINTS" id="PR00019">
    <property type="entry name" value="LEURICHRPT"/>
</dbReference>
<dbReference type="InterPro" id="IPR050576">
    <property type="entry name" value="Cilia_flagella_integrity"/>
</dbReference>
<dbReference type="InterPro" id="IPR025875">
    <property type="entry name" value="Leu-rich_rpt_4"/>
</dbReference>